<evidence type="ECO:0000256" key="5">
    <source>
        <dbReference type="ARBA" id="ARBA00022776"/>
    </source>
</evidence>
<dbReference type="InParanoid" id="G0MEK2"/>
<keyword evidence="4" id="KW-0132">Cell division</keyword>
<evidence type="ECO:0000256" key="1">
    <source>
        <dbReference type="ARBA" id="ARBA00004123"/>
    </source>
</evidence>
<keyword evidence="10" id="KW-0175">Coiled coil</keyword>
<sequence>MSERRQELSQMLDNSLKTFTNVLLESKDLAKLTRHSKMNMPKTEVDVVMARMIENAQKKVQVKTSALIDENKICERFDELEELIKESEKMNQELGLEAGYQFVKPKRDIAYHLAETTESMLNQADAEIARLEKELEAEDEELAHRKQILKELTTVVESQQQKLWNSSGTNKA</sequence>
<reference evidence="12" key="1">
    <citation type="submission" date="2011-07" db="EMBL/GenBank/DDBJ databases">
        <authorList>
            <consortium name="Caenorhabditis brenneri Sequencing and Analysis Consortium"/>
            <person name="Wilson R.K."/>
        </authorList>
    </citation>
    <scope>NUCLEOTIDE SEQUENCE [LARGE SCALE GENOMIC DNA]</scope>
    <source>
        <strain evidence="12">PB2801</strain>
    </source>
</reference>
<organism evidence="12">
    <name type="scientific">Caenorhabditis brenneri</name>
    <name type="common">Nematode worm</name>
    <dbReference type="NCBI Taxonomy" id="135651"/>
    <lineage>
        <taxon>Eukaryota</taxon>
        <taxon>Metazoa</taxon>
        <taxon>Ecdysozoa</taxon>
        <taxon>Nematoda</taxon>
        <taxon>Chromadorea</taxon>
        <taxon>Rhabditida</taxon>
        <taxon>Rhabditina</taxon>
        <taxon>Rhabditomorpha</taxon>
        <taxon>Rhabditoidea</taxon>
        <taxon>Rhabditidae</taxon>
        <taxon>Peloderinae</taxon>
        <taxon>Caenorhabditis</taxon>
    </lineage>
</organism>
<dbReference type="InterPro" id="IPR007128">
    <property type="entry name" value="PMF1/Nnf1"/>
</dbReference>
<evidence type="ECO:0000313" key="11">
    <source>
        <dbReference type="EMBL" id="EGT52226.1"/>
    </source>
</evidence>
<dbReference type="HOGENOM" id="CLU_132827_0_0_1"/>
<accession>G0MEK2</accession>
<dbReference type="GO" id="GO:0051382">
    <property type="term" value="P:kinetochore assembly"/>
    <property type="evidence" value="ECO:0007669"/>
    <property type="project" value="EnsemblMetazoa"/>
</dbReference>
<dbReference type="GO" id="GO:0005634">
    <property type="term" value="C:nucleus"/>
    <property type="evidence" value="ECO:0007669"/>
    <property type="project" value="UniProtKB-SubCell"/>
</dbReference>
<protein>
    <submittedName>
        <fullName evidence="11">Uncharacterized protein</fullName>
    </submittedName>
</protein>
<evidence type="ECO:0000256" key="6">
    <source>
        <dbReference type="ARBA" id="ARBA00022838"/>
    </source>
</evidence>
<dbReference type="GO" id="GO:0051988">
    <property type="term" value="P:regulation of attachment of spindle microtubules to kinetochore"/>
    <property type="evidence" value="ECO:0007669"/>
    <property type="project" value="EnsemblMetazoa"/>
</dbReference>
<dbReference type="FunCoup" id="G0MEK2">
    <property type="interactions" value="16"/>
</dbReference>
<dbReference type="OMA" id="RTKCEER"/>
<evidence type="ECO:0000256" key="8">
    <source>
        <dbReference type="ARBA" id="ARBA00023306"/>
    </source>
</evidence>
<comment type="subcellular location">
    <subcellularLocation>
        <location evidence="2">Chromosome</location>
        <location evidence="2">Centromere</location>
        <location evidence="2">Kinetochore</location>
    </subcellularLocation>
    <subcellularLocation>
        <location evidence="1">Nucleus</location>
    </subcellularLocation>
</comment>
<name>G0MEK2_CAEBE</name>
<dbReference type="GO" id="GO:0051301">
    <property type="term" value="P:cell division"/>
    <property type="evidence" value="ECO:0007669"/>
    <property type="project" value="UniProtKB-KW"/>
</dbReference>
<keyword evidence="7" id="KW-0539">Nucleus</keyword>
<evidence type="ECO:0000256" key="2">
    <source>
        <dbReference type="ARBA" id="ARBA00004629"/>
    </source>
</evidence>
<dbReference type="EMBL" id="GL379791">
    <property type="protein sequence ID" value="EGT52226.1"/>
    <property type="molecule type" value="Genomic_DNA"/>
</dbReference>
<gene>
    <name evidence="11" type="ORF">CAEBREN_17619</name>
</gene>
<feature type="coiled-coil region" evidence="10">
    <location>
        <begin position="77"/>
        <end position="152"/>
    </location>
</feature>
<evidence type="ECO:0000256" key="7">
    <source>
        <dbReference type="ARBA" id="ARBA00023242"/>
    </source>
</evidence>
<evidence type="ECO:0000313" key="12">
    <source>
        <dbReference type="Proteomes" id="UP000008068"/>
    </source>
</evidence>
<dbReference type="AlphaFoldDB" id="G0MEK2"/>
<keyword evidence="12" id="KW-1185">Reference proteome</keyword>
<evidence type="ECO:0000256" key="3">
    <source>
        <dbReference type="ARBA" id="ARBA00022454"/>
    </source>
</evidence>
<keyword evidence="5" id="KW-0498">Mitosis</keyword>
<dbReference type="eggNOG" id="ENOG502RA7X">
    <property type="taxonomic scope" value="Eukaryota"/>
</dbReference>
<dbReference type="STRING" id="135651.G0MEK2"/>
<keyword evidence="3" id="KW-0158">Chromosome</keyword>
<keyword evidence="9" id="KW-0137">Centromere</keyword>
<dbReference type="Pfam" id="PF03980">
    <property type="entry name" value="Nnf1"/>
    <property type="match status" value="1"/>
</dbReference>
<dbReference type="Proteomes" id="UP000008068">
    <property type="component" value="Unassembled WGS sequence"/>
</dbReference>
<dbReference type="OrthoDB" id="5826606at2759"/>
<keyword evidence="6" id="KW-0995">Kinetochore</keyword>
<dbReference type="GO" id="GO:0000444">
    <property type="term" value="C:MIS12/MIND type complex"/>
    <property type="evidence" value="ECO:0007669"/>
    <property type="project" value="EnsemblMetazoa"/>
</dbReference>
<evidence type="ECO:0000256" key="10">
    <source>
        <dbReference type="SAM" id="Coils"/>
    </source>
</evidence>
<dbReference type="GO" id="GO:0008608">
    <property type="term" value="P:attachment of spindle microtubules to kinetochore"/>
    <property type="evidence" value="ECO:0007669"/>
    <property type="project" value="EnsemblMetazoa"/>
</dbReference>
<proteinExistence type="predicted"/>
<evidence type="ECO:0000256" key="4">
    <source>
        <dbReference type="ARBA" id="ARBA00022618"/>
    </source>
</evidence>
<keyword evidence="8" id="KW-0131">Cell cycle</keyword>
<evidence type="ECO:0000256" key="9">
    <source>
        <dbReference type="ARBA" id="ARBA00023328"/>
    </source>
</evidence>